<feature type="coiled-coil region" evidence="2">
    <location>
        <begin position="511"/>
        <end position="556"/>
    </location>
</feature>
<keyword evidence="3" id="KW-1133">Transmembrane helix</keyword>
<dbReference type="PANTHER" id="PTHR43156:SF2">
    <property type="entry name" value="STAGE II SPORULATION PROTEIN E"/>
    <property type="match status" value="1"/>
</dbReference>
<keyword evidence="3" id="KW-0812">Transmembrane</keyword>
<keyword evidence="6" id="KW-1185">Reference proteome</keyword>
<name>A0ABY8F334_9HYPH</name>
<evidence type="ECO:0000313" key="5">
    <source>
        <dbReference type="EMBL" id="WFE89907.1"/>
    </source>
</evidence>
<dbReference type="CDD" id="cd06225">
    <property type="entry name" value="HAMP"/>
    <property type="match status" value="1"/>
</dbReference>
<dbReference type="SMART" id="SM00304">
    <property type="entry name" value="HAMP"/>
    <property type="match status" value="1"/>
</dbReference>
<dbReference type="InterPro" id="IPR003660">
    <property type="entry name" value="HAMP_dom"/>
</dbReference>
<dbReference type="Gene3D" id="6.10.340.10">
    <property type="match status" value="1"/>
</dbReference>
<dbReference type="Gene3D" id="3.60.40.10">
    <property type="entry name" value="PPM-type phosphatase domain"/>
    <property type="match status" value="1"/>
</dbReference>
<accession>A0ABY8F334</accession>
<protein>
    <submittedName>
        <fullName evidence="5">SpoIIE family protein phosphatase</fullName>
    </submittedName>
</protein>
<sequence length="802" mass="87300">MSVTHVGTETPEPQDGQSVGRFSRHSFRAKFIAVVGAAVLFDLMLAGGVAIWNVQRLSNDATEKVATGLTSATEEYLRTYIDTTALRTDLLLDQVFSEVEALGGAMQTLIDNPQTGTNVGRTVEADPKLGDKLVFNPQAGWSQNSPGESVVSVWGYLLDDDGNPLPEVEAQISDSSAFNLIAPGILKTGSPKLQMYYVGPKDKPIMRTTPYTDQAQTFDKLYPGHNEDNFWDFFFPGVYEGWQSWIKDPANRPVDRDIVGTDPYIDAITGARIVSFFYPLWTADRSDVAGMAAVDITLDQLSNLVENVKIAETGFGFLTSSAGNVIAVSEAGAETLGLVSVGGEGQGVTGIDRLLGKSRFPEVANLELPHNTGTVIDSITLGGDGDFNEETGEGYIVVLKELSPINLWNGETIVSENLTLGFMVAKDEIYAPLTAVQHELSEATERIVYWQIAALLISLVIVTVAVYAISGRITKGLSQLAGAARALQNKDYSVRVDIPTRDEVAAAGLAFNRMAEEISFHTENLENLVEERTKKLETANKEIGALNKRLKSENVRLGAELDVAKRIQEMVLPRRSELEIIPQIEIAAFMEPADEVGGDYYDVLFDGEHIKVGIGDVTGHGLESGVLMLMVQSVARALQEKGDKDPIAFLDVLNRAVYKNITRTKSDKHLTLAFVDYVDGKVTLSGQHEEVLIIRSTGETERIDTMDLGFPVGLEADISAFVATLDLSFGPDDILILHTDGITEAENAAGNMFGLDRLSDSAHSNRHKSAKGIAEAVIDDVKMHIGEYKVFDDITLVVLKHR</sequence>
<keyword evidence="1" id="KW-0378">Hydrolase</keyword>
<feature type="domain" description="HAMP" evidence="4">
    <location>
        <begin position="471"/>
        <end position="523"/>
    </location>
</feature>
<evidence type="ECO:0000259" key="4">
    <source>
        <dbReference type="PROSITE" id="PS50885"/>
    </source>
</evidence>
<feature type="transmembrane region" description="Helical" evidence="3">
    <location>
        <begin position="447"/>
        <end position="469"/>
    </location>
</feature>
<evidence type="ECO:0000256" key="1">
    <source>
        <dbReference type="ARBA" id="ARBA00022801"/>
    </source>
</evidence>
<dbReference type="Pfam" id="PF00672">
    <property type="entry name" value="HAMP"/>
    <property type="match status" value="1"/>
</dbReference>
<evidence type="ECO:0000256" key="2">
    <source>
        <dbReference type="SAM" id="Coils"/>
    </source>
</evidence>
<evidence type="ECO:0000313" key="6">
    <source>
        <dbReference type="Proteomes" id="UP001209803"/>
    </source>
</evidence>
<evidence type="ECO:0000256" key="3">
    <source>
        <dbReference type="SAM" id="Phobius"/>
    </source>
</evidence>
<dbReference type="EMBL" id="CP120863">
    <property type="protein sequence ID" value="WFE89907.1"/>
    <property type="molecule type" value="Genomic_DNA"/>
</dbReference>
<dbReference type="Proteomes" id="UP001209803">
    <property type="component" value="Chromosome"/>
</dbReference>
<gene>
    <name evidence="5" type="ORF">K1718_00710</name>
</gene>
<dbReference type="Pfam" id="PF07228">
    <property type="entry name" value="SpoIIE"/>
    <property type="match status" value="1"/>
</dbReference>
<dbReference type="PROSITE" id="PS50885">
    <property type="entry name" value="HAMP"/>
    <property type="match status" value="1"/>
</dbReference>
<reference evidence="5 6" key="1">
    <citation type="submission" date="2023-03" db="EMBL/GenBank/DDBJ databases">
        <title>Roseibium porphyridii sp. nov. and Roseibium rhodosorbium sp. nov. isolated from marine algae, Porphyridium cruentum and Rhodosorus marinus, respectively.</title>
        <authorList>
            <person name="Lee M.W."/>
            <person name="Choi B.J."/>
            <person name="Lee J.K."/>
            <person name="Choi D.G."/>
            <person name="Baek J.H."/>
            <person name="Bayburt H."/>
            <person name="Kim J.M."/>
            <person name="Han D.M."/>
            <person name="Kim K.H."/>
            <person name="Jeon C.O."/>
        </authorList>
    </citation>
    <scope>NUCLEOTIDE SEQUENCE [LARGE SCALE GENOMIC DNA]</scope>
    <source>
        <strain evidence="5 6">KMA01</strain>
    </source>
</reference>
<dbReference type="PANTHER" id="PTHR43156">
    <property type="entry name" value="STAGE II SPORULATION PROTEIN E-RELATED"/>
    <property type="match status" value="1"/>
</dbReference>
<dbReference type="InterPro" id="IPR001932">
    <property type="entry name" value="PPM-type_phosphatase-like_dom"/>
</dbReference>
<dbReference type="SUPFAM" id="SSF158472">
    <property type="entry name" value="HAMP domain-like"/>
    <property type="match status" value="1"/>
</dbReference>
<keyword evidence="2" id="KW-0175">Coiled coil</keyword>
<dbReference type="InterPro" id="IPR052016">
    <property type="entry name" value="Bact_Sigma-Reg"/>
</dbReference>
<dbReference type="InterPro" id="IPR036457">
    <property type="entry name" value="PPM-type-like_dom_sf"/>
</dbReference>
<dbReference type="Gene3D" id="3.30.450.20">
    <property type="entry name" value="PAS domain"/>
    <property type="match status" value="2"/>
</dbReference>
<dbReference type="RefSeq" id="WP_265680073.1">
    <property type="nucleotide sequence ID" value="NZ_CP120863.1"/>
</dbReference>
<proteinExistence type="predicted"/>
<keyword evidence="3" id="KW-0472">Membrane</keyword>
<feature type="transmembrane region" description="Helical" evidence="3">
    <location>
        <begin position="31"/>
        <end position="52"/>
    </location>
</feature>
<dbReference type="SMART" id="SM00331">
    <property type="entry name" value="PP2C_SIG"/>
    <property type="match status" value="1"/>
</dbReference>
<organism evidence="5 6">
    <name type="scientific">Roseibium porphyridii</name>
    <dbReference type="NCBI Taxonomy" id="2866279"/>
    <lineage>
        <taxon>Bacteria</taxon>
        <taxon>Pseudomonadati</taxon>
        <taxon>Pseudomonadota</taxon>
        <taxon>Alphaproteobacteria</taxon>
        <taxon>Hyphomicrobiales</taxon>
        <taxon>Stappiaceae</taxon>
        <taxon>Roseibium</taxon>
    </lineage>
</organism>